<dbReference type="AlphaFoldDB" id="A0A8J5UXT0"/>
<dbReference type="InterPro" id="IPR003140">
    <property type="entry name" value="PLipase/COase/thioEstase"/>
</dbReference>
<keyword evidence="5" id="KW-0276">Fatty acid metabolism</keyword>
<dbReference type="EMBL" id="JAGSYN010000169">
    <property type="protein sequence ID" value="KAG7662554.1"/>
    <property type="molecule type" value="Genomic_DNA"/>
</dbReference>
<evidence type="ECO:0000256" key="4">
    <source>
        <dbReference type="ARBA" id="ARBA00022801"/>
    </source>
</evidence>
<evidence type="ECO:0000256" key="3">
    <source>
        <dbReference type="ARBA" id="ARBA00022487"/>
    </source>
</evidence>
<evidence type="ECO:0000313" key="11">
    <source>
        <dbReference type="Proteomes" id="UP000694255"/>
    </source>
</evidence>
<evidence type="ECO:0000256" key="8">
    <source>
        <dbReference type="ARBA" id="ARBA00047337"/>
    </source>
</evidence>
<dbReference type="InterPro" id="IPR050565">
    <property type="entry name" value="LYPA1-2/EST-like"/>
</dbReference>
<dbReference type="RefSeq" id="XP_049262787.1">
    <property type="nucleotide sequence ID" value="XM_049407834.1"/>
</dbReference>
<feature type="domain" description="Phospholipase/carboxylesterase/thioesterase" evidence="9">
    <location>
        <begin position="9"/>
        <end position="229"/>
    </location>
</feature>
<dbReference type="GO" id="GO:0052689">
    <property type="term" value="F:carboxylic ester hydrolase activity"/>
    <property type="evidence" value="ECO:0007669"/>
    <property type="project" value="UniProtKB-KW"/>
</dbReference>
<dbReference type="GO" id="GO:0008474">
    <property type="term" value="F:palmitoyl-(protein) hydrolase activity"/>
    <property type="evidence" value="ECO:0007669"/>
    <property type="project" value="UniProtKB-EC"/>
</dbReference>
<evidence type="ECO:0000259" key="9">
    <source>
        <dbReference type="Pfam" id="PF02230"/>
    </source>
</evidence>
<evidence type="ECO:0000256" key="1">
    <source>
        <dbReference type="ARBA" id="ARBA00012423"/>
    </source>
</evidence>
<dbReference type="OrthoDB" id="2418081at2759"/>
<dbReference type="GO" id="GO:0006631">
    <property type="term" value="P:fatty acid metabolic process"/>
    <property type="evidence" value="ECO:0007669"/>
    <property type="project" value="UniProtKB-KW"/>
</dbReference>
<dbReference type="EC" id="3.1.2.22" evidence="1"/>
<dbReference type="GO" id="GO:0005737">
    <property type="term" value="C:cytoplasm"/>
    <property type="evidence" value="ECO:0007669"/>
    <property type="project" value="TreeGrafter"/>
</dbReference>
<dbReference type="GeneID" id="73470728"/>
<comment type="caution">
    <text evidence="10">The sequence shown here is derived from an EMBL/GenBank/DDBJ whole genome shotgun (WGS) entry which is preliminary data.</text>
</comment>
<keyword evidence="11" id="KW-1185">Reference proteome</keyword>
<sequence length="231" mass="25296">MTSVISAIRISSKSLPPTAAVIFLHGLGDTGDGWSWFPQLIAQTKILNSHESINYVFPNAPQQPVTANQGYVMPSWFDIFEFGNPNARQDVDGFFKACETLKSIIKEQIEVYKVPPGKIIIGGFSQGAAVSLATIATLDFKIGGCVALSGFCPIAKEIESRINSSNFDTPIFQGHGSADPLINFDHGLKTSELYKRLGFNKLSFHRYQGVAHSASDQELIDVVKFLKQVLE</sequence>
<evidence type="ECO:0000256" key="6">
    <source>
        <dbReference type="ARBA" id="ARBA00029392"/>
    </source>
</evidence>
<proteinExistence type="predicted"/>
<dbReference type="Proteomes" id="UP000694255">
    <property type="component" value="Unassembled WGS sequence"/>
</dbReference>
<dbReference type="PANTHER" id="PTHR10655">
    <property type="entry name" value="LYSOPHOSPHOLIPASE-RELATED"/>
    <property type="match status" value="1"/>
</dbReference>
<dbReference type="PANTHER" id="PTHR10655:SF17">
    <property type="entry name" value="LYSOPHOSPHOLIPASE-LIKE PROTEIN 1"/>
    <property type="match status" value="1"/>
</dbReference>
<comment type="function">
    <text evidence="6">Hydrolyzes fatty acids from S-acylated cysteine residues in proteins with a strong preference for palmitoylated G-alpha proteins over other acyl substrates. Mediates the deacylation of G-alpha proteins such as GPA1 in vivo, but has weak or no activity toward palmitoylated Ras proteins. Has weak lysophospholipase activity in vitro; however such activity may not exist in vivo.</text>
</comment>
<reference evidence="10 11" key="1">
    <citation type="journal article" date="2021" name="DNA Res.">
        <title>Genome analysis of Candida subhashii reveals its hybrid nature and dual mitochondrial genome conformations.</title>
        <authorList>
            <person name="Mixao V."/>
            <person name="Hegedusova E."/>
            <person name="Saus E."/>
            <person name="Pryszcz L.P."/>
            <person name="Cillingova A."/>
            <person name="Nosek J."/>
            <person name="Gabaldon T."/>
        </authorList>
    </citation>
    <scope>NUCLEOTIDE SEQUENCE [LARGE SCALE GENOMIC DNA]</scope>
    <source>
        <strain evidence="10 11">CBS 10753</strain>
    </source>
</reference>
<evidence type="ECO:0000256" key="2">
    <source>
        <dbReference type="ARBA" id="ARBA00014923"/>
    </source>
</evidence>
<protein>
    <recommendedName>
        <fullName evidence="2">Acyl-protein thioesterase 1</fullName>
        <ecNumber evidence="1">3.1.2.22</ecNumber>
    </recommendedName>
    <alternativeName>
        <fullName evidence="7">Palmitoyl-protein hydrolase</fullName>
    </alternativeName>
</protein>
<organism evidence="10 11">
    <name type="scientific">[Candida] subhashii</name>
    <dbReference type="NCBI Taxonomy" id="561895"/>
    <lineage>
        <taxon>Eukaryota</taxon>
        <taxon>Fungi</taxon>
        <taxon>Dikarya</taxon>
        <taxon>Ascomycota</taxon>
        <taxon>Saccharomycotina</taxon>
        <taxon>Pichiomycetes</taxon>
        <taxon>Debaryomycetaceae</taxon>
        <taxon>Spathaspora</taxon>
    </lineage>
</organism>
<comment type="catalytic activity">
    <reaction evidence="8">
        <text>S-hexadecanoyl-L-cysteinyl-[protein] + H2O = L-cysteinyl-[protein] + hexadecanoate + H(+)</text>
        <dbReference type="Rhea" id="RHEA:19233"/>
        <dbReference type="Rhea" id="RHEA-COMP:10131"/>
        <dbReference type="Rhea" id="RHEA-COMP:11032"/>
        <dbReference type="ChEBI" id="CHEBI:7896"/>
        <dbReference type="ChEBI" id="CHEBI:15377"/>
        <dbReference type="ChEBI" id="CHEBI:15378"/>
        <dbReference type="ChEBI" id="CHEBI:29950"/>
        <dbReference type="ChEBI" id="CHEBI:74151"/>
        <dbReference type="EC" id="3.1.2.22"/>
    </reaction>
</comment>
<dbReference type="Pfam" id="PF02230">
    <property type="entry name" value="Abhydrolase_2"/>
    <property type="match status" value="1"/>
</dbReference>
<evidence type="ECO:0000313" key="10">
    <source>
        <dbReference type="EMBL" id="KAG7662554.1"/>
    </source>
</evidence>
<keyword evidence="5" id="KW-0443">Lipid metabolism</keyword>
<name>A0A8J5UXT0_9ASCO</name>
<evidence type="ECO:0000256" key="5">
    <source>
        <dbReference type="ARBA" id="ARBA00022832"/>
    </source>
</evidence>
<accession>A0A8J5UXT0</accession>
<gene>
    <name evidence="10" type="ORF">J8A68_003928</name>
</gene>
<keyword evidence="4" id="KW-0378">Hydrolase</keyword>
<evidence type="ECO:0000256" key="7">
    <source>
        <dbReference type="ARBA" id="ARBA00031195"/>
    </source>
</evidence>
<keyword evidence="3" id="KW-0719">Serine esterase</keyword>